<evidence type="ECO:0000256" key="4">
    <source>
        <dbReference type="ARBA" id="ARBA00022989"/>
    </source>
</evidence>
<dbReference type="InterPro" id="IPR035952">
    <property type="entry name" value="Rhomboid-like_sf"/>
</dbReference>
<dbReference type="InterPro" id="IPR022764">
    <property type="entry name" value="Peptidase_S54_rhomboid_dom"/>
</dbReference>
<protein>
    <recommendedName>
        <fullName evidence="6">RHOMBOID-like protein</fullName>
        <ecNumber evidence="6">3.4.21.105</ecNumber>
    </recommendedName>
</protein>
<keyword evidence="6" id="KW-0720">Serine protease</keyword>
<feature type="compositionally biased region" description="Acidic residues" evidence="7">
    <location>
        <begin position="1"/>
        <end position="12"/>
    </location>
</feature>
<sequence>MVSTTEDDELEEGERRHNANTTPEDVRCTSWLIPMVVIANVVVFVVVMYVNDCPHKSHRCLAKFLGRFSFESFKKNPLLGPSSSTLEKMGALAWGKINAISVGASSALFGLLGAMLSELLINWTTYENKGVALIMLLVIVGVNLALGTLPPVDNFAHIGGFLGGFLLGFLLLIHPQFEWEENRVSLMPGSIVKPKYNTCQLVLCITAAILFVAGFTSGLVMLFRGEDLNRYSLVSVSSS</sequence>
<dbReference type="PANTHER" id="PTHR22936:SF94">
    <property type="entry name" value="RHOMBOID-LIKE PROTEIN 7"/>
    <property type="match status" value="1"/>
</dbReference>
<name>A0A087GG70_ARAAL</name>
<dbReference type="OrthoDB" id="418595at2759"/>
<feature type="transmembrane region" description="Helical" evidence="6">
    <location>
        <begin position="129"/>
        <end position="146"/>
    </location>
</feature>
<keyword evidence="10" id="KW-1185">Reference proteome</keyword>
<comment type="caution">
    <text evidence="6">Lacks conserved residue(s) required for the propagation of feature annotation.</text>
</comment>
<evidence type="ECO:0000256" key="1">
    <source>
        <dbReference type="ARBA" id="ARBA00004141"/>
    </source>
</evidence>
<proteinExistence type="inferred from homology"/>
<evidence type="ECO:0000256" key="7">
    <source>
        <dbReference type="SAM" id="MobiDB-lite"/>
    </source>
</evidence>
<dbReference type="Gramene" id="KFK28872">
    <property type="protein sequence ID" value="KFK28872"/>
    <property type="gene ID" value="AALP_AA7G059300"/>
</dbReference>
<reference evidence="10" key="1">
    <citation type="journal article" date="2015" name="Nat. Plants">
        <title>Genome expansion of Arabis alpina linked with retrotransposition and reduced symmetric DNA methylation.</title>
        <authorList>
            <person name="Willing E.M."/>
            <person name="Rawat V."/>
            <person name="Mandakova T."/>
            <person name="Maumus F."/>
            <person name="James G.V."/>
            <person name="Nordstroem K.J."/>
            <person name="Becker C."/>
            <person name="Warthmann N."/>
            <person name="Chica C."/>
            <person name="Szarzynska B."/>
            <person name="Zytnicki M."/>
            <person name="Albani M.C."/>
            <person name="Kiefer C."/>
            <person name="Bergonzi S."/>
            <person name="Castaings L."/>
            <person name="Mateos J.L."/>
            <person name="Berns M.C."/>
            <person name="Bujdoso N."/>
            <person name="Piofczyk T."/>
            <person name="de Lorenzo L."/>
            <person name="Barrero-Sicilia C."/>
            <person name="Mateos I."/>
            <person name="Piednoel M."/>
            <person name="Hagmann J."/>
            <person name="Chen-Min-Tao R."/>
            <person name="Iglesias-Fernandez R."/>
            <person name="Schuster S.C."/>
            <person name="Alonso-Blanco C."/>
            <person name="Roudier F."/>
            <person name="Carbonero P."/>
            <person name="Paz-Ares J."/>
            <person name="Davis S.J."/>
            <person name="Pecinka A."/>
            <person name="Quesneville H."/>
            <person name="Colot V."/>
            <person name="Lysak M.A."/>
            <person name="Weigel D."/>
            <person name="Coupland G."/>
            <person name="Schneeberger K."/>
        </authorList>
    </citation>
    <scope>NUCLEOTIDE SEQUENCE [LARGE SCALE GENOMIC DNA]</scope>
    <source>
        <strain evidence="10">cv. Pajares</strain>
    </source>
</reference>
<feature type="transmembrane region" description="Helical" evidence="6">
    <location>
        <begin position="200"/>
        <end position="223"/>
    </location>
</feature>
<evidence type="ECO:0000256" key="3">
    <source>
        <dbReference type="ARBA" id="ARBA00022692"/>
    </source>
</evidence>
<comment type="catalytic activity">
    <reaction evidence="6">
        <text>Cleaves type-1 transmembrane domains using a catalytic dyad composed of serine and histidine that are contributed by different transmembrane domains.</text>
        <dbReference type="EC" id="3.4.21.105"/>
    </reaction>
</comment>
<keyword evidence="6" id="KW-0645">Protease</keyword>
<dbReference type="GO" id="GO:0016020">
    <property type="term" value="C:membrane"/>
    <property type="evidence" value="ECO:0007669"/>
    <property type="project" value="UniProtKB-SubCell"/>
</dbReference>
<dbReference type="SUPFAM" id="SSF144091">
    <property type="entry name" value="Rhomboid-like"/>
    <property type="match status" value="1"/>
</dbReference>
<dbReference type="GO" id="GO:0004252">
    <property type="term" value="F:serine-type endopeptidase activity"/>
    <property type="evidence" value="ECO:0007669"/>
    <property type="project" value="InterPro"/>
</dbReference>
<feature type="transmembrane region" description="Helical" evidence="6">
    <location>
        <begin position="31"/>
        <end position="50"/>
    </location>
</feature>
<comment type="function">
    <text evidence="6">Serine protease involved in intramembrane proteolysis.</text>
</comment>
<comment type="subcellular location">
    <subcellularLocation>
        <location evidence="1 6">Membrane</location>
        <topology evidence="1 6">Multi-pass membrane protein</topology>
    </subcellularLocation>
</comment>
<evidence type="ECO:0000256" key="6">
    <source>
        <dbReference type="RuleBase" id="RU362115"/>
    </source>
</evidence>
<comment type="similarity">
    <text evidence="2 6">Belongs to the peptidase S54 family.</text>
</comment>
<keyword evidence="6" id="KW-0378">Hydrolase</keyword>
<dbReference type="Pfam" id="PF01694">
    <property type="entry name" value="Rhomboid"/>
    <property type="match status" value="1"/>
</dbReference>
<evidence type="ECO:0000256" key="5">
    <source>
        <dbReference type="ARBA" id="ARBA00023136"/>
    </source>
</evidence>
<feature type="transmembrane region" description="Helical" evidence="6">
    <location>
        <begin position="158"/>
        <end position="177"/>
    </location>
</feature>
<dbReference type="EC" id="3.4.21.105" evidence="6"/>
<dbReference type="GO" id="GO:0006508">
    <property type="term" value="P:proteolysis"/>
    <property type="evidence" value="ECO:0007669"/>
    <property type="project" value="UniProtKB-KW"/>
</dbReference>
<dbReference type="eggNOG" id="KOG2289">
    <property type="taxonomic scope" value="Eukaryota"/>
</dbReference>
<feature type="transmembrane region" description="Helical" evidence="6">
    <location>
        <begin position="97"/>
        <end position="117"/>
    </location>
</feature>
<dbReference type="Gene3D" id="1.20.1540.10">
    <property type="entry name" value="Rhomboid-like"/>
    <property type="match status" value="1"/>
</dbReference>
<feature type="domain" description="Peptidase S54 rhomboid" evidence="8">
    <location>
        <begin position="91"/>
        <end position="172"/>
    </location>
</feature>
<evidence type="ECO:0000259" key="8">
    <source>
        <dbReference type="Pfam" id="PF01694"/>
    </source>
</evidence>
<evidence type="ECO:0000313" key="10">
    <source>
        <dbReference type="Proteomes" id="UP000029120"/>
    </source>
</evidence>
<keyword evidence="5 6" id="KW-0472">Membrane</keyword>
<dbReference type="EMBL" id="CM002875">
    <property type="protein sequence ID" value="KFK28872.1"/>
    <property type="molecule type" value="Genomic_DNA"/>
</dbReference>
<accession>A0A087GG70</accession>
<dbReference type="AlphaFoldDB" id="A0A087GG70"/>
<dbReference type="Proteomes" id="UP000029120">
    <property type="component" value="Chromosome 7"/>
</dbReference>
<keyword evidence="3 6" id="KW-0812">Transmembrane</keyword>
<organism evidence="9 10">
    <name type="scientific">Arabis alpina</name>
    <name type="common">Alpine rock-cress</name>
    <dbReference type="NCBI Taxonomy" id="50452"/>
    <lineage>
        <taxon>Eukaryota</taxon>
        <taxon>Viridiplantae</taxon>
        <taxon>Streptophyta</taxon>
        <taxon>Embryophyta</taxon>
        <taxon>Tracheophyta</taxon>
        <taxon>Spermatophyta</taxon>
        <taxon>Magnoliopsida</taxon>
        <taxon>eudicotyledons</taxon>
        <taxon>Gunneridae</taxon>
        <taxon>Pentapetalae</taxon>
        <taxon>rosids</taxon>
        <taxon>malvids</taxon>
        <taxon>Brassicales</taxon>
        <taxon>Brassicaceae</taxon>
        <taxon>Arabideae</taxon>
        <taxon>Arabis</taxon>
    </lineage>
</organism>
<dbReference type="OMA" id="EWEENRV"/>
<keyword evidence="4 6" id="KW-1133">Transmembrane helix</keyword>
<feature type="region of interest" description="Disordered" evidence="7">
    <location>
        <begin position="1"/>
        <end position="21"/>
    </location>
</feature>
<evidence type="ECO:0000313" key="9">
    <source>
        <dbReference type="EMBL" id="KFK28872.1"/>
    </source>
</evidence>
<dbReference type="PANTHER" id="PTHR22936">
    <property type="entry name" value="RHOMBOID-RELATED"/>
    <property type="match status" value="1"/>
</dbReference>
<evidence type="ECO:0000256" key="2">
    <source>
        <dbReference type="ARBA" id="ARBA00009045"/>
    </source>
</evidence>
<gene>
    <name evidence="9" type="ordered locus">AALP_Aa7g059300</name>
</gene>
<dbReference type="InterPro" id="IPR002610">
    <property type="entry name" value="Peptidase_S54_rhomboid-like"/>
</dbReference>